<keyword evidence="2" id="KW-1185">Reference proteome</keyword>
<dbReference type="AlphaFoldDB" id="A0A4R7I2B5"/>
<dbReference type="EMBL" id="SOAU01000001">
    <property type="protein sequence ID" value="TDT17019.1"/>
    <property type="molecule type" value="Genomic_DNA"/>
</dbReference>
<organism evidence="1 2">
    <name type="scientific">Ilumatobacter fluminis</name>
    <dbReference type="NCBI Taxonomy" id="467091"/>
    <lineage>
        <taxon>Bacteria</taxon>
        <taxon>Bacillati</taxon>
        <taxon>Actinomycetota</taxon>
        <taxon>Acidimicrobiia</taxon>
        <taxon>Acidimicrobiales</taxon>
        <taxon>Ilumatobacteraceae</taxon>
        <taxon>Ilumatobacter</taxon>
    </lineage>
</organism>
<dbReference type="InterPro" id="IPR008727">
    <property type="entry name" value="PAAR_motif"/>
</dbReference>
<protein>
    <submittedName>
        <fullName evidence="1">PAAR motif-containing protein</fullName>
    </submittedName>
</protein>
<dbReference type="OrthoDB" id="9807902at2"/>
<evidence type="ECO:0000313" key="1">
    <source>
        <dbReference type="EMBL" id="TDT17019.1"/>
    </source>
</evidence>
<gene>
    <name evidence="1" type="ORF">BDK89_2620</name>
</gene>
<name>A0A4R7I2B5_9ACTN</name>
<dbReference type="RefSeq" id="WP_133869337.1">
    <property type="nucleotide sequence ID" value="NZ_JAVJPS010000038.1"/>
</dbReference>
<proteinExistence type="predicted"/>
<comment type="caution">
    <text evidence="1">The sequence shown here is derived from an EMBL/GenBank/DDBJ whole genome shotgun (WGS) entry which is preliminary data.</text>
</comment>
<dbReference type="Pfam" id="PF05488">
    <property type="entry name" value="PAAR_motif"/>
    <property type="match status" value="1"/>
</dbReference>
<dbReference type="Gene3D" id="2.60.200.60">
    <property type="match status" value="1"/>
</dbReference>
<evidence type="ECO:0000313" key="2">
    <source>
        <dbReference type="Proteomes" id="UP000294558"/>
    </source>
</evidence>
<sequence>MGTPAAVQNDLITATCAGHQIPNPASGAPQPGPPFPFSAPVTLGCEPTVLIGGVPAAVVGANGLNTPPHVGLHVSDPFAVPAVQKGTITGGSPTVLIGGKPAARTGSSCIVCFGAPGQLTGTAATVQIA</sequence>
<accession>A0A4R7I2B5</accession>
<reference evidence="1 2" key="1">
    <citation type="submission" date="2019-03" db="EMBL/GenBank/DDBJ databases">
        <title>Sequencing the genomes of 1000 actinobacteria strains.</title>
        <authorList>
            <person name="Klenk H.-P."/>
        </authorList>
    </citation>
    <scope>NUCLEOTIDE SEQUENCE [LARGE SCALE GENOMIC DNA]</scope>
    <source>
        <strain evidence="1 2">DSM 18936</strain>
    </source>
</reference>
<dbReference type="Proteomes" id="UP000294558">
    <property type="component" value="Unassembled WGS sequence"/>
</dbReference>
<dbReference type="CDD" id="cd14740">
    <property type="entry name" value="PAAR_4"/>
    <property type="match status" value="1"/>
</dbReference>